<dbReference type="GO" id="GO:0005763">
    <property type="term" value="C:mitochondrial small ribosomal subunit"/>
    <property type="evidence" value="ECO:0007669"/>
    <property type="project" value="TreeGrafter"/>
</dbReference>
<proteinExistence type="predicted"/>
<accession>A0A674CWQ6</accession>
<dbReference type="AlphaFoldDB" id="A0A674CWQ6"/>
<evidence type="ECO:0000313" key="2">
    <source>
        <dbReference type="Proteomes" id="UP000472277"/>
    </source>
</evidence>
<organism evidence="1 2">
    <name type="scientific">Salmo trutta</name>
    <name type="common">Brown trout</name>
    <dbReference type="NCBI Taxonomy" id="8032"/>
    <lineage>
        <taxon>Eukaryota</taxon>
        <taxon>Metazoa</taxon>
        <taxon>Chordata</taxon>
        <taxon>Craniata</taxon>
        <taxon>Vertebrata</taxon>
        <taxon>Euteleostomi</taxon>
        <taxon>Actinopterygii</taxon>
        <taxon>Neopterygii</taxon>
        <taxon>Teleostei</taxon>
        <taxon>Protacanthopterygii</taxon>
        <taxon>Salmoniformes</taxon>
        <taxon>Salmonidae</taxon>
        <taxon>Salmoninae</taxon>
        <taxon>Salmo</taxon>
    </lineage>
</organism>
<dbReference type="Proteomes" id="UP000472277">
    <property type="component" value="Chromosome 14"/>
</dbReference>
<protein>
    <submittedName>
        <fullName evidence="1">Mitochondrial ribosomal protein S28</fullName>
    </submittedName>
</protein>
<dbReference type="PANTHER" id="PTHR13447">
    <property type="entry name" value="MITOCHONDRIAL 28S RIBOSOMAL PROTEIN S28"/>
    <property type="match status" value="1"/>
</dbReference>
<keyword evidence="2" id="KW-1185">Reference proteome</keyword>
<dbReference type="InterPro" id="IPR019375">
    <property type="entry name" value="Ribosomal_bS1m"/>
</dbReference>
<dbReference type="Pfam" id="PF10246">
    <property type="entry name" value="MRP-S35"/>
    <property type="match status" value="2"/>
</dbReference>
<evidence type="ECO:0000313" key="1">
    <source>
        <dbReference type="Ensembl" id="ENSSTUP00000088155.1"/>
    </source>
</evidence>
<dbReference type="PANTHER" id="PTHR13447:SF2">
    <property type="entry name" value="SMALL RIBOSOMAL SUBUNIT PROTEIN BS1M"/>
    <property type="match status" value="1"/>
</dbReference>
<reference evidence="1" key="2">
    <citation type="submission" date="2025-09" db="UniProtKB">
        <authorList>
            <consortium name="Ensembl"/>
        </authorList>
    </citation>
    <scope>IDENTIFICATION</scope>
</reference>
<reference evidence="1" key="1">
    <citation type="submission" date="2025-08" db="UniProtKB">
        <authorList>
            <consortium name="Ensembl"/>
        </authorList>
    </citation>
    <scope>IDENTIFICATION</scope>
</reference>
<dbReference type="Ensembl" id="ENSSTUT00000093807.1">
    <property type="protein sequence ID" value="ENSSTUP00000088155.1"/>
    <property type="gene ID" value="ENSSTUG00000038784.1"/>
</dbReference>
<dbReference type="InParanoid" id="A0A674CWQ6"/>
<dbReference type="GeneTree" id="ENSGT00390000001057"/>
<sequence>MAALCKVVSGLRTGTCVFPKRAIDICKSLYSTDSGETSEGKAMEETQKPAADKVKSGFAAAYEQHTDLQQRQNQTGTTVRLGSTRNEKSFASLLRNSPLMQMGPAKDKMVIGKIFHIIKDDLYIDFGAKFHCVCKRPTVDGEKYQRGVIGKIFHIIKNDLYIDFGAKFHCVCKRPTVDGEKYQRGSRVRLRLEDLELTSRFLGAKTDTTLLEPDAFLLGLIESKDAKTKE</sequence>
<name>A0A674CWQ6_SALTR</name>